<dbReference type="EMBL" id="GADI01002293">
    <property type="protein sequence ID" value="JAA71515.1"/>
    <property type="molecule type" value="mRNA"/>
</dbReference>
<keyword evidence="2" id="KW-0482">Metalloprotease</keyword>
<keyword evidence="2" id="KW-0645">Protease</keyword>
<protein>
    <submittedName>
        <fullName evidence="2">Putative metalloprotease</fullName>
    </submittedName>
</protein>
<dbReference type="AlphaFoldDB" id="A0A0K8RK92"/>
<name>A0A0K8RK92_IXORI</name>
<proteinExistence type="evidence at transcript level"/>
<feature type="chain" id="PRO_5005518638" evidence="1">
    <location>
        <begin position="21"/>
        <end position="282"/>
    </location>
</feature>
<evidence type="ECO:0000313" key="2">
    <source>
        <dbReference type="EMBL" id="JAA71515.1"/>
    </source>
</evidence>
<reference evidence="2" key="1">
    <citation type="submission" date="2012-12" db="EMBL/GenBank/DDBJ databases">
        <title>Identification and characterization of a phenylalanine ammonia-lyase gene family in Isatis indigotica Fort.</title>
        <authorList>
            <person name="Liu Q."/>
            <person name="Chen J."/>
            <person name="Zhou X."/>
            <person name="Di P."/>
            <person name="Xiao Y."/>
            <person name="Xuan H."/>
            <person name="Zhang L."/>
            <person name="Chen W."/>
        </authorList>
    </citation>
    <scope>NUCLEOTIDE SEQUENCE</scope>
    <source>
        <tissue evidence="2">Salivary gland</tissue>
    </source>
</reference>
<organism evidence="2">
    <name type="scientific">Ixodes ricinus</name>
    <name type="common">Common tick</name>
    <name type="synonym">Acarus ricinus</name>
    <dbReference type="NCBI Taxonomy" id="34613"/>
    <lineage>
        <taxon>Eukaryota</taxon>
        <taxon>Metazoa</taxon>
        <taxon>Ecdysozoa</taxon>
        <taxon>Arthropoda</taxon>
        <taxon>Chelicerata</taxon>
        <taxon>Arachnida</taxon>
        <taxon>Acari</taxon>
        <taxon>Parasitiformes</taxon>
        <taxon>Ixodida</taxon>
        <taxon>Ixodoidea</taxon>
        <taxon>Ixodidae</taxon>
        <taxon>Ixodinae</taxon>
        <taxon>Ixodes</taxon>
    </lineage>
</organism>
<evidence type="ECO:0000256" key="1">
    <source>
        <dbReference type="SAM" id="SignalP"/>
    </source>
</evidence>
<dbReference type="GO" id="GO:0008237">
    <property type="term" value="F:metallopeptidase activity"/>
    <property type="evidence" value="ECO:0007669"/>
    <property type="project" value="UniProtKB-KW"/>
</dbReference>
<sequence>MIMVLLKVFLVLCFVAFEISLNVIAGADATSKSDIKIMERRDIYIKSSAYLELYFFFDKFHKLRVGKERGYLEKFVRKINDIFGTQRDLLHVTFTFLEARVFNPSKQAGTAAGDLNAEVLKRQLKKHATNVEMKWKKMHPSKPISAFIFVTTRAISNKTTNLIVSGISGRVGGICWLDEKVVAVTDDGQYSGVRAAALHLSLLMGAVYDGQGPPGNDFVKGSDGAASCKFNDGYLMGKWGNGERSFNLSTCTPHQHVMGLRQRGPGCYGTSQEKKNLLKTTK</sequence>
<dbReference type="Gene3D" id="3.40.390.10">
    <property type="entry name" value="Collagenase (Catalytic Domain)"/>
    <property type="match status" value="1"/>
</dbReference>
<feature type="signal peptide" evidence="1">
    <location>
        <begin position="1"/>
        <end position="20"/>
    </location>
</feature>
<accession>A0A0K8RK92</accession>
<keyword evidence="1" id="KW-0732">Signal</keyword>
<dbReference type="InterPro" id="IPR024079">
    <property type="entry name" value="MetalloPept_cat_dom_sf"/>
</dbReference>
<keyword evidence="2" id="KW-0378">Hydrolase</keyword>
<dbReference type="GO" id="GO:0006508">
    <property type="term" value="P:proteolysis"/>
    <property type="evidence" value="ECO:0007669"/>
    <property type="project" value="UniProtKB-KW"/>
</dbReference>